<dbReference type="AlphaFoldDB" id="A0A5B7EVA6"/>
<reference evidence="2 3" key="1">
    <citation type="submission" date="2019-05" db="EMBL/GenBank/DDBJ databases">
        <title>Another draft genome of Portunus trituberculatus and its Hox gene families provides insights of decapod evolution.</title>
        <authorList>
            <person name="Jeong J.-H."/>
            <person name="Song I."/>
            <person name="Kim S."/>
            <person name="Choi T."/>
            <person name="Kim D."/>
            <person name="Ryu S."/>
            <person name="Kim W."/>
        </authorList>
    </citation>
    <scope>NUCLEOTIDE SEQUENCE [LARGE SCALE GENOMIC DNA]</scope>
    <source>
        <tissue evidence="2">Muscle</tissue>
    </source>
</reference>
<name>A0A5B7EVA6_PORTR</name>
<protein>
    <submittedName>
        <fullName evidence="2">Uncharacterized protein</fullName>
    </submittedName>
</protein>
<organism evidence="2 3">
    <name type="scientific">Portunus trituberculatus</name>
    <name type="common">Swimming crab</name>
    <name type="synonym">Neptunus trituberculatus</name>
    <dbReference type="NCBI Taxonomy" id="210409"/>
    <lineage>
        <taxon>Eukaryota</taxon>
        <taxon>Metazoa</taxon>
        <taxon>Ecdysozoa</taxon>
        <taxon>Arthropoda</taxon>
        <taxon>Crustacea</taxon>
        <taxon>Multicrustacea</taxon>
        <taxon>Malacostraca</taxon>
        <taxon>Eumalacostraca</taxon>
        <taxon>Eucarida</taxon>
        <taxon>Decapoda</taxon>
        <taxon>Pleocyemata</taxon>
        <taxon>Brachyura</taxon>
        <taxon>Eubrachyura</taxon>
        <taxon>Portunoidea</taxon>
        <taxon>Portunidae</taxon>
        <taxon>Portuninae</taxon>
        <taxon>Portunus</taxon>
    </lineage>
</organism>
<evidence type="ECO:0000313" key="3">
    <source>
        <dbReference type="Proteomes" id="UP000324222"/>
    </source>
</evidence>
<feature type="compositionally biased region" description="Gly residues" evidence="1">
    <location>
        <begin position="55"/>
        <end position="65"/>
    </location>
</feature>
<proteinExistence type="predicted"/>
<dbReference type="EMBL" id="VSRR010004212">
    <property type="protein sequence ID" value="MPC38930.1"/>
    <property type="molecule type" value="Genomic_DNA"/>
</dbReference>
<dbReference type="Proteomes" id="UP000324222">
    <property type="component" value="Unassembled WGS sequence"/>
</dbReference>
<gene>
    <name evidence="2" type="ORF">E2C01_032448</name>
</gene>
<sequence>MKSLPRGPLADEKGGHCGSDSTVSVTCGDEGGAEGRPSRCSGHEPPAARPSPHSCGGGDTGSAVA</sequence>
<evidence type="ECO:0000256" key="1">
    <source>
        <dbReference type="SAM" id="MobiDB-lite"/>
    </source>
</evidence>
<feature type="region of interest" description="Disordered" evidence="1">
    <location>
        <begin position="1"/>
        <end position="65"/>
    </location>
</feature>
<keyword evidence="3" id="KW-1185">Reference proteome</keyword>
<comment type="caution">
    <text evidence="2">The sequence shown here is derived from an EMBL/GenBank/DDBJ whole genome shotgun (WGS) entry which is preliminary data.</text>
</comment>
<evidence type="ECO:0000313" key="2">
    <source>
        <dbReference type="EMBL" id="MPC38930.1"/>
    </source>
</evidence>
<accession>A0A5B7EVA6</accession>